<accession>A0ABV8QRB5</accession>
<dbReference type="Proteomes" id="UP001595907">
    <property type="component" value="Unassembled WGS sequence"/>
</dbReference>
<keyword evidence="3" id="KW-0804">Transcription</keyword>
<dbReference type="InterPro" id="IPR050204">
    <property type="entry name" value="AraC_XylS_family_regulators"/>
</dbReference>
<dbReference type="InterPro" id="IPR046532">
    <property type="entry name" value="DUF6597"/>
</dbReference>
<evidence type="ECO:0000313" key="6">
    <source>
        <dbReference type="Proteomes" id="UP001595907"/>
    </source>
</evidence>
<protein>
    <submittedName>
        <fullName evidence="5">Helix-turn-helix domain-containing protein</fullName>
    </submittedName>
</protein>
<evidence type="ECO:0000256" key="1">
    <source>
        <dbReference type="ARBA" id="ARBA00023015"/>
    </source>
</evidence>
<proteinExistence type="predicted"/>
<reference evidence="6" key="1">
    <citation type="journal article" date="2019" name="Int. J. Syst. Evol. Microbiol.">
        <title>The Global Catalogue of Microorganisms (GCM) 10K type strain sequencing project: providing services to taxonomists for standard genome sequencing and annotation.</title>
        <authorList>
            <consortium name="The Broad Institute Genomics Platform"/>
            <consortium name="The Broad Institute Genome Sequencing Center for Infectious Disease"/>
            <person name="Wu L."/>
            <person name="Ma J."/>
        </authorList>
    </citation>
    <scope>NUCLEOTIDE SEQUENCE [LARGE SCALE GENOMIC DNA]</scope>
    <source>
        <strain evidence="6">CECT 8289</strain>
    </source>
</reference>
<dbReference type="Pfam" id="PF20240">
    <property type="entry name" value="DUF6597"/>
    <property type="match status" value="1"/>
</dbReference>
<sequence length="276" mass="31998">MVLSEFTPSLYLSPYVRVYRIVQFEIKGHDLPFKAYPPRPEQCLSFYPKDTETVTYINEGTSFSKLRTVVMGQQTGVTHRFVGHNFLVFQVVFAPGGLFKMTGIPAALLNNCYLDASLIFSKDITCVNEQLFEAQNEQTMVSIVEQYLKQQLYKTKLVTHPIDMVAPKLLTLHDAFTIEQQARTACLSLRQYERKFVERMGVSPKYYQKIVRFEHAFRLKNKYPSLDWLSIAIRCGYHDYQHLAKDYKTLTQQLPNAFHEMDSAAPERLFGEADTY</sequence>
<dbReference type="SMART" id="SM00342">
    <property type="entry name" value="HTH_ARAC"/>
    <property type="match status" value="1"/>
</dbReference>
<dbReference type="InterPro" id="IPR018060">
    <property type="entry name" value="HTH_AraC"/>
</dbReference>
<dbReference type="Gene3D" id="1.10.10.60">
    <property type="entry name" value="Homeodomain-like"/>
    <property type="match status" value="1"/>
</dbReference>
<dbReference type="EMBL" id="JBHSCZ010000001">
    <property type="protein sequence ID" value="MFC4262208.1"/>
    <property type="molecule type" value="Genomic_DNA"/>
</dbReference>
<keyword evidence="6" id="KW-1185">Reference proteome</keyword>
<keyword evidence="2" id="KW-0238">DNA-binding</keyword>
<dbReference type="RefSeq" id="WP_379707569.1">
    <property type="nucleotide sequence ID" value="NZ_JBHSCZ010000001.1"/>
</dbReference>
<organism evidence="5 6">
    <name type="scientific">Ferruginibacter yonginensis</name>
    <dbReference type="NCBI Taxonomy" id="1310416"/>
    <lineage>
        <taxon>Bacteria</taxon>
        <taxon>Pseudomonadati</taxon>
        <taxon>Bacteroidota</taxon>
        <taxon>Chitinophagia</taxon>
        <taxon>Chitinophagales</taxon>
        <taxon>Chitinophagaceae</taxon>
        <taxon>Ferruginibacter</taxon>
    </lineage>
</organism>
<keyword evidence="1" id="KW-0805">Transcription regulation</keyword>
<evidence type="ECO:0000256" key="3">
    <source>
        <dbReference type="ARBA" id="ARBA00023163"/>
    </source>
</evidence>
<feature type="domain" description="HTH araC/xylS-type" evidence="4">
    <location>
        <begin position="172"/>
        <end position="261"/>
    </location>
</feature>
<evidence type="ECO:0000259" key="4">
    <source>
        <dbReference type="PROSITE" id="PS01124"/>
    </source>
</evidence>
<gene>
    <name evidence="5" type="ORF">ACFOWM_04935</name>
</gene>
<comment type="caution">
    <text evidence="5">The sequence shown here is derived from an EMBL/GenBank/DDBJ whole genome shotgun (WGS) entry which is preliminary data.</text>
</comment>
<name>A0ABV8QRB5_9BACT</name>
<evidence type="ECO:0000313" key="5">
    <source>
        <dbReference type="EMBL" id="MFC4262208.1"/>
    </source>
</evidence>
<dbReference type="PANTHER" id="PTHR46796:SF13">
    <property type="entry name" value="HTH-TYPE TRANSCRIPTIONAL ACTIVATOR RHAS"/>
    <property type="match status" value="1"/>
</dbReference>
<dbReference type="Pfam" id="PF12833">
    <property type="entry name" value="HTH_18"/>
    <property type="match status" value="1"/>
</dbReference>
<dbReference type="PANTHER" id="PTHR46796">
    <property type="entry name" value="HTH-TYPE TRANSCRIPTIONAL ACTIVATOR RHAS-RELATED"/>
    <property type="match status" value="1"/>
</dbReference>
<evidence type="ECO:0000256" key="2">
    <source>
        <dbReference type="ARBA" id="ARBA00023125"/>
    </source>
</evidence>
<dbReference type="PROSITE" id="PS01124">
    <property type="entry name" value="HTH_ARAC_FAMILY_2"/>
    <property type="match status" value="1"/>
</dbReference>